<dbReference type="SUPFAM" id="SSF53098">
    <property type="entry name" value="Ribonuclease H-like"/>
    <property type="match status" value="1"/>
</dbReference>
<evidence type="ECO:0000313" key="2">
    <source>
        <dbReference type="EMBL" id="KAJ0204921.1"/>
    </source>
</evidence>
<dbReference type="Proteomes" id="UP000235145">
    <property type="component" value="Unassembled WGS sequence"/>
</dbReference>
<dbReference type="PANTHER" id="PTHR11697:SF230">
    <property type="entry name" value="ZINC FINGER, MYM DOMAIN CONTAINING 1"/>
    <property type="match status" value="1"/>
</dbReference>
<dbReference type="AlphaFoldDB" id="A0A9R1X9Y3"/>
<sequence length="442" mass="51108">MKQIQECLYSSFLERVKKTIKEDNEQHKHMRVDSSSLPVDPAECPTMEYYYTSHVMFLVKKTIGISIEGEVVERFVVLRHVSDTLALTLKETIYDMLSKRNLSNTSIRGQGYDGASNMSGAFNGLKTLIMNETKFAYFTHCFVHQLQLALVFVAQNHTKVNDFFDAVSRLLNIIGSSYKRRDNLRIKQANKVMEAFVEGELESGTGLNQEVGIKRPYDTRWGSHFSSLLDIKNIYSSICEVLEDLGKANSDRDRKVEAIRILRLLKSFDFVFCLRLMVDILGVTNHLNTILQRKDQDIINVMNQVSSSKKAIQEIRDVGWEPLLGNVTLFCKKHDVRIGDMEDEYYDGFSCRRGSPVNNLHHYHVDVFKAVCDMQLQELNHRFNEANTELLLCIACLCPRESFKAFDLDKLMEMATLYREEFQTEYDFQVLEVELKNYINDV</sequence>
<evidence type="ECO:0000313" key="3">
    <source>
        <dbReference type="Proteomes" id="UP000235145"/>
    </source>
</evidence>
<organism evidence="2 3">
    <name type="scientific">Lactuca sativa</name>
    <name type="common">Garden lettuce</name>
    <dbReference type="NCBI Taxonomy" id="4236"/>
    <lineage>
        <taxon>Eukaryota</taxon>
        <taxon>Viridiplantae</taxon>
        <taxon>Streptophyta</taxon>
        <taxon>Embryophyta</taxon>
        <taxon>Tracheophyta</taxon>
        <taxon>Spermatophyta</taxon>
        <taxon>Magnoliopsida</taxon>
        <taxon>eudicotyledons</taxon>
        <taxon>Gunneridae</taxon>
        <taxon>Pentapetalae</taxon>
        <taxon>asterids</taxon>
        <taxon>campanulids</taxon>
        <taxon>Asterales</taxon>
        <taxon>Asteraceae</taxon>
        <taxon>Cichorioideae</taxon>
        <taxon>Cichorieae</taxon>
        <taxon>Lactucinae</taxon>
        <taxon>Lactuca</taxon>
    </lineage>
</organism>
<dbReference type="EMBL" id="NBSK02000005">
    <property type="protein sequence ID" value="KAJ0204921.1"/>
    <property type="molecule type" value="Genomic_DNA"/>
</dbReference>
<gene>
    <name evidence="2" type="ORF">LSAT_V11C500263660</name>
</gene>
<comment type="caution">
    <text evidence="2">The sequence shown here is derived from an EMBL/GenBank/DDBJ whole genome shotgun (WGS) entry which is preliminary data.</text>
</comment>
<dbReference type="InterPro" id="IPR012337">
    <property type="entry name" value="RNaseH-like_sf"/>
</dbReference>
<proteinExistence type="predicted"/>
<name>A0A9R1X9Y3_LACSA</name>
<dbReference type="Pfam" id="PF14291">
    <property type="entry name" value="DUF4371"/>
    <property type="match status" value="1"/>
</dbReference>
<dbReference type="InterPro" id="IPR025398">
    <property type="entry name" value="DUF4371"/>
</dbReference>
<keyword evidence="3" id="KW-1185">Reference proteome</keyword>
<dbReference type="InterPro" id="IPR055298">
    <property type="entry name" value="AtLOH3-like"/>
</dbReference>
<accession>A0A9R1X9Y3</accession>
<feature type="domain" description="DUF4371" evidence="1">
    <location>
        <begin position="68"/>
        <end position="124"/>
    </location>
</feature>
<evidence type="ECO:0000259" key="1">
    <source>
        <dbReference type="Pfam" id="PF14291"/>
    </source>
</evidence>
<dbReference type="PANTHER" id="PTHR11697">
    <property type="entry name" value="GENERAL TRANSCRIPTION FACTOR 2-RELATED ZINC FINGER PROTEIN"/>
    <property type="match status" value="1"/>
</dbReference>
<reference evidence="2 3" key="1">
    <citation type="journal article" date="2017" name="Nat. Commun.">
        <title>Genome assembly with in vitro proximity ligation data and whole-genome triplication in lettuce.</title>
        <authorList>
            <person name="Reyes-Chin-Wo S."/>
            <person name="Wang Z."/>
            <person name="Yang X."/>
            <person name="Kozik A."/>
            <person name="Arikit S."/>
            <person name="Song C."/>
            <person name="Xia L."/>
            <person name="Froenicke L."/>
            <person name="Lavelle D.O."/>
            <person name="Truco M.J."/>
            <person name="Xia R."/>
            <person name="Zhu S."/>
            <person name="Xu C."/>
            <person name="Xu H."/>
            <person name="Xu X."/>
            <person name="Cox K."/>
            <person name="Korf I."/>
            <person name="Meyers B.C."/>
            <person name="Michelmore R.W."/>
        </authorList>
    </citation>
    <scope>NUCLEOTIDE SEQUENCE [LARGE SCALE GENOMIC DNA]</scope>
    <source>
        <strain evidence="3">cv. Salinas</strain>
        <tissue evidence="2">Seedlings</tissue>
    </source>
</reference>
<protein>
    <recommendedName>
        <fullName evidence="1">DUF4371 domain-containing protein</fullName>
    </recommendedName>
</protein>